<dbReference type="Proteomes" id="UP000462865">
    <property type="component" value="Unassembled WGS sequence"/>
</dbReference>
<dbReference type="GeneID" id="97355003"/>
<evidence type="ECO:0000256" key="1">
    <source>
        <dbReference type="ARBA" id="ARBA00008164"/>
    </source>
</evidence>
<evidence type="ECO:0000256" key="2">
    <source>
        <dbReference type="SAM" id="Phobius"/>
    </source>
</evidence>
<dbReference type="InterPro" id="IPR001107">
    <property type="entry name" value="Band_7"/>
</dbReference>
<dbReference type="EMBL" id="WKZA01000005">
    <property type="protein sequence ID" value="MSA93932.1"/>
    <property type="molecule type" value="Genomic_DNA"/>
</dbReference>
<feature type="domain" description="Band 7" evidence="3">
    <location>
        <begin position="74"/>
        <end position="232"/>
    </location>
</feature>
<evidence type="ECO:0000313" key="6">
    <source>
        <dbReference type="Proteomes" id="UP000285258"/>
    </source>
</evidence>
<dbReference type="CDD" id="cd13775">
    <property type="entry name" value="SPFH_eoslipins_u3"/>
    <property type="match status" value="1"/>
</dbReference>
<gene>
    <name evidence="5" type="ORF">DMP12_03090</name>
    <name evidence="4" type="ORF">GKG38_02400</name>
</gene>
<protein>
    <submittedName>
        <fullName evidence="5">Slipin family protein</fullName>
    </submittedName>
</protein>
<dbReference type="EMBL" id="QIBW01000002">
    <property type="protein sequence ID" value="ROT91641.1"/>
    <property type="molecule type" value="Genomic_DNA"/>
</dbReference>
<comment type="similarity">
    <text evidence="1">Belongs to the band 7/mec-2 family.</text>
</comment>
<evidence type="ECO:0000259" key="3">
    <source>
        <dbReference type="SMART" id="SM00244"/>
    </source>
</evidence>
<accession>A0A423UN91</accession>
<feature type="transmembrane region" description="Helical" evidence="2">
    <location>
        <begin position="34"/>
        <end position="56"/>
    </location>
</feature>
<sequence length="308" mass="34154">MGLFRRNRIEHDAQGERKVAETELEANEASRGGVYLFFLVMFAVGFLVPFLLTFAFVSPLTIAASAAVGFVVATSVRIAPQWERVAVLRFGRFNRIAGPGIYCCIPFAEYAAIHVDQRIMTASFSAEAALTADLVPVDVDAILFWMVWDAEKACLEVENYPKAVLRSAQTAMRDVIGQLNLADISMRRKQIDRDLEEILGKKCEQWGVTVMSVEIRDIMIPKELQDALSKEAQAERERNARIILAEVEKDISEMFVEAAEVYDRNPRAMKLRAMNLAYEGAKDSKGVLLAPSALADGFNIGQRAGGGE</sequence>
<dbReference type="InterPro" id="IPR036013">
    <property type="entry name" value="Band_7/SPFH_dom_sf"/>
</dbReference>
<evidence type="ECO:0000313" key="5">
    <source>
        <dbReference type="EMBL" id="ROT91641.1"/>
    </source>
</evidence>
<name>A0A423UN91_9ACTN</name>
<reference evidence="5" key="2">
    <citation type="journal article" date="2019" name="Int. J. Syst. Evol. Microbiol.">
        <title>Gordonibacter faecihominis is a later heterotypic synonym of Gordonibacter urolithinfaciens.</title>
        <authorList>
            <person name="Danylec N."/>
            <person name="Stoll D.A."/>
            <person name="Huch M."/>
        </authorList>
    </citation>
    <scope>NUCLEOTIDE SEQUENCE</scope>
    <source>
        <strain evidence="5">DSM 27213</strain>
    </source>
</reference>
<proteinExistence type="inferred from homology"/>
<dbReference type="SMART" id="SM00244">
    <property type="entry name" value="PHB"/>
    <property type="match status" value="1"/>
</dbReference>
<dbReference type="FunFam" id="3.30.479.30:FF:000004">
    <property type="entry name" value="Putative membrane protease family, stomatin"/>
    <property type="match status" value="1"/>
</dbReference>
<dbReference type="Proteomes" id="UP000285258">
    <property type="component" value="Unassembled WGS sequence"/>
</dbReference>
<dbReference type="PRINTS" id="PR00721">
    <property type="entry name" value="STOMATIN"/>
</dbReference>
<dbReference type="Gene3D" id="3.30.479.30">
    <property type="entry name" value="Band 7 domain"/>
    <property type="match status" value="1"/>
</dbReference>
<keyword evidence="2" id="KW-0812">Transmembrane</keyword>
<dbReference type="GO" id="GO:0005886">
    <property type="term" value="C:plasma membrane"/>
    <property type="evidence" value="ECO:0007669"/>
    <property type="project" value="InterPro"/>
</dbReference>
<dbReference type="AlphaFoldDB" id="A0A423UN91"/>
<dbReference type="Pfam" id="PF01145">
    <property type="entry name" value="Band_7"/>
    <property type="match status" value="1"/>
</dbReference>
<dbReference type="GO" id="GO:0098552">
    <property type="term" value="C:side of membrane"/>
    <property type="evidence" value="ECO:0007669"/>
    <property type="project" value="UniProtKB-ARBA"/>
</dbReference>
<dbReference type="SUPFAM" id="SSF117892">
    <property type="entry name" value="Band 7/SPFH domain"/>
    <property type="match status" value="1"/>
</dbReference>
<reference evidence="6" key="1">
    <citation type="submission" date="2018-05" db="EMBL/GenBank/DDBJ databases">
        <title>Genome Sequencing of selected type strains of the family Eggerthellaceae.</title>
        <authorList>
            <person name="Danylec N."/>
            <person name="Stoll D.A."/>
            <person name="Doetsch A."/>
            <person name="Huch M."/>
        </authorList>
    </citation>
    <scope>NUCLEOTIDE SEQUENCE [LARGE SCALE GENOMIC DNA]</scope>
    <source>
        <strain evidence="6">DSM 27213</strain>
    </source>
</reference>
<dbReference type="RefSeq" id="WP_096227891.1">
    <property type="nucleotide sequence ID" value="NZ_BAABZN010000001.1"/>
</dbReference>
<organism evidence="5 6">
    <name type="scientific">Gordonibacter urolithinfaciens</name>
    <dbReference type="NCBI Taxonomy" id="1335613"/>
    <lineage>
        <taxon>Bacteria</taxon>
        <taxon>Bacillati</taxon>
        <taxon>Actinomycetota</taxon>
        <taxon>Coriobacteriia</taxon>
        <taxon>Eggerthellales</taxon>
        <taxon>Eggerthellaceae</taxon>
        <taxon>Gordonibacter</taxon>
    </lineage>
</organism>
<dbReference type="Gene3D" id="6.10.250.2090">
    <property type="match status" value="1"/>
</dbReference>
<comment type="caution">
    <text evidence="5">The sequence shown here is derived from an EMBL/GenBank/DDBJ whole genome shotgun (WGS) entry which is preliminary data.</text>
</comment>
<keyword evidence="2" id="KW-0472">Membrane</keyword>
<reference evidence="4 7" key="4">
    <citation type="journal article" date="2019" name="Nat. Med.">
        <title>A library of human gut bacterial isolates paired with longitudinal multiomics data enables mechanistic microbiome research.</title>
        <authorList>
            <person name="Poyet M."/>
            <person name="Groussin M."/>
            <person name="Gibbons S.M."/>
            <person name="Avila-Pacheco J."/>
            <person name="Jiang X."/>
            <person name="Kearney S.M."/>
            <person name="Perrotta A.R."/>
            <person name="Berdy B."/>
            <person name="Zhao S."/>
            <person name="Lieberman T.D."/>
            <person name="Swanson P.K."/>
            <person name="Smith M."/>
            <person name="Roesemann S."/>
            <person name="Alexander J.E."/>
            <person name="Rich S.A."/>
            <person name="Livny J."/>
            <person name="Vlamakis H."/>
            <person name="Clish C."/>
            <person name="Bullock K."/>
            <person name="Deik A."/>
            <person name="Scott J."/>
            <person name="Pierce K.A."/>
            <person name="Xavier R.J."/>
            <person name="Alm E.J."/>
        </authorList>
    </citation>
    <scope>NUCLEOTIDE SEQUENCE [LARGE SCALE GENOMIC DNA]</scope>
    <source>
        <strain evidence="4 7">BIOML-A1</strain>
    </source>
</reference>
<keyword evidence="2" id="KW-1133">Transmembrane helix</keyword>
<dbReference type="PANTHER" id="PTHR10264:SF19">
    <property type="entry name" value="AT06885P-RELATED"/>
    <property type="match status" value="1"/>
</dbReference>
<dbReference type="InterPro" id="IPR043202">
    <property type="entry name" value="Band-7_stomatin-like"/>
</dbReference>
<evidence type="ECO:0000313" key="4">
    <source>
        <dbReference type="EMBL" id="MSA93932.1"/>
    </source>
</evidence>
<reference evidence="5" key="3">
    <citation type="journal article" date="2019" name="Microbiol. Resour. Announc.">
        <title>Draft Genome Sequences of Type Strains of Gordonibacter faecihominis, Paraeggerthella hongkongensis, Parvibacter caecicola,Slackia equolifaciens, Slackia faecicanis, and Slackia isoflavoniconvertens.</title>
        <authorList>
            <person name="Danylec N."/>
            <person name="Stoll D.A."/>
            <person name="Dotsch A."/>
            <person name="Huch M."/>
        </authorList>
    </citation>
    <scope>NUCLEOTIDE SEQUENCE</scope>
    <source>
        <strain evidence="5">DSM 27213</strain>
    </source>
</reference>
<dbReference type="PANTHER" id="PTHR10264">
    <property type="entry name" value="BAND 7 PROTEIN-RELATED"/>
    <property type="match status" value="1"/>
</dbReference>
<evidence type="ECO:0000313" key="7">
    <source>
        <dbReference type="Proteomes" id="UP000462865"/>
    </source>
</evidence>
<feature type="transmembrane region" description="Helical" evidence="2">
    <location>
        <begin position="62"/>
        <end position="79"/>
    </location>
</feature>
<dbReference type="InterPro" id="IPR001972">
    <property type="entry name" value="Stomatin_HflK_fam"/>
</dbReference>